<dbReference type="EMBL" id="LSMT01000055">
    <property type="protein sequence ID" value="PFX30116.1"/>
    <property type="molecule type" value="Genomic_DNA"/>
</dbReference>
<feature type="coiled-coil region" evidence="3">
    <location>
        <begin position="58"/>
        <end position="155"/>
    </location>
</feature>
<protein>
    <submittedName>
        <fullName evidence="5">Cerebellar degeneration-related protein 2-like</fullName>
    </submittedName>
</protein>
<name>A0A2B4SL69_STYPI</name>
<accession>A0A2B4SL69</accession>
<evidence type="ECO:0000256" key="1">
    <source>
        <dbReference type="ARBA" id="ARBA00009019"/>
    </source>
</evidence>
<dbReference type="OrthoDB" id="10059415at2759"/>
<evidence type="ECO:0000256" key="4">
    <source>
        <dbReference type="SAM" id="MobiDB-lite"/>
    </source>
</evidence>
<dbReference type="InterPro" id="IPR026079">
    <property type="entry name" value="CDR2"/>
</dbReference>
<feature type="coiled-coil region" evidence="3">
    <location>
        <begin position="181"/>
        <end position="229"/>
    </location>
</feature>
<organism evidence="5 6">
    <name type="scientific">Stylophora pistillata</name>
    <name type="common">Smooth cauliflower coral</name>
    <dbReference type="NCBI Taxonomy" id="50429"/>
    <lineage>
        <taxon>Eukaryota</taxon>
        <taxon>Metazoa</taxon>
        <taxon>Cnidaria</taxon>
        <taxon>Anthozoa</taxon>
        <taxon>Hexacorallia</taxon>
        <taxon>Scleractinia</taxon>
        <taxon>Astrocoeniina</taxon>
        <taxon>Pocilloporidae</taxon>
        <taxon>Stylophora</taxon>
    </lineage>
</organism>
<dbReference type="PANTHER" id="PTHR19232">
    <property type="entry name" value="CENTROCORTIN FAMILY MEMBER"/>
    <property type="match status" value="1"/>
</dbReference>
<comment type="similarity">
    <text evidence="1">Belongs to the CDR2 family.</text>
</comment>
<keyword evidence="6" id="KW-1185">Reference proteome</keyword>
<evidence type="ECO:0000256" key="3">
    <source>
        <dbReference type="SAM" id="Coils"/>
    </source>
</evidence>
<proteinExistence type="inferred from homology"/>
<dbReference type="Proteomes" id="UP000225706">
    <property type="component" value="Unassembled WGS sequence"/>
</dbReference>
<keyword evidence="2 3" id="KW-0175">Coiled coil</keyword>
<gene>
    <name evidence="5" type="primary">Cdr2l</name>
    <name evidence="5" type="ORF">AWC38_SpisGene5067</name>
</gene>
<sequence length="421" mass="48531">MELNSSLCNLEYSSDRMEQKDRVSHCCTDLELAAEIGKNLLERNKELEVMLKSSHHYLEEQSIKNEFLSKQLETLRELHEGQVKACEQMESTALELQKTNKELQSETAVMRKRYQTLVQTVDSLENKCDEYRVQLEELQIERMRLQSEMANSLSLKLTQKESGYELGSDNESDTTEKDEAVLGFKKDIEILNERIMKLKRQHSVEKRRREELELELSDLIHENQTLDRELCHFAHQAKLWQELENETSCLALSVDNDSLHTRQISESVENISLVDDDSFVLVDGELNRQSSATSDQSEVEVLSPSHEVKSPLKENSSSFLSELGSQYHELVRRYDSLVERCKTEGIVQDIAPIPTVQRAIQTSPLDEEPDVGFEEMGSRNISRQNSVSGNGREYKQLFAQIYSKIEESKTFKPADRSETKE</sequence>
<evidence type="ECO:0000256" key="2">
    <source>
        <dbReference type="ARBA" id="ARBA00023054"/>
    </source>
</evidence>
<evidence type="ECO:0000313" key="6">
    <source>
        <dbReference type="Proteomes" id="UP000225706"/>
    </source>
</evidence>
<reference evidence="6" key="1">
    <citation type="journal article" date="2017" name="bioRxiv">
        <title>Comparative analysis of the genomes of Stylophora pistillata and Acropora digitifera provides evidence for extensive differences between species of corals.</title>
        <authorList>
            <person name="Voolstra C.R."/>
            <person name="Li Y."/>
            <person name="Liew Y.J."/>
            <person name="Baumgarten S."/>
            <person name="Zoccola D."/>
            <person name="Flot J.-F."/>
            <person name="Tambutte S."/>
            <person name="Allemand D."/>
            <person name="Aranda M."/>
        </authorList>
    </citation>
    <scope>NUCLEOTIDE SEQUENCE [LARGE SCALE GENOMIC DNA]</scope>
</reference>
<evidence type="ECO:0000313" key="5">
    <source>
        <dbReference type="EMBL" id="PFX30116.1"/>
    </source>
</evidence>
<comment type="caution">
    <text evidence="5">The sequence shown here is derived from an EMBL/GenBank/DDBJ whole genome shotgun (WGS) entry which is preliminary data.</text>
</comment>
<dbReference type="PANTHER" id="PTHR19232:SF7">
    <property type="entry name" value="CENTROCORTIN, ISOFORM A"/>
    <property type="match status" value="1"/>
</dbReference>
<feature type="region of interest" description="Disordered" evidence="4">
    <location>
        <begin position="290"/>
        <end position="310"/>
    </location>
</feature>
<dbReference type="AlphaFoldDB" id="A0A2B4SL69"/>